<gene>
    <name evidence="6" type="ORF">CLODIP_2_CD01739</name>
</gene>
<feature type="coiled-coil region" evidence="4">
    <location>
        <begin position="138"/>
        <end position="165"/>
    </location>
</feature>
<evidence type="ECO:0000256" key="1">
    <source>
        <dbReference type="ARBA" id="ARBA00003694"/>
    </source>
</evidence>
<sequence>MDSRCVFSPSLAVSSNSQPIDDEINRDTIIIYMCKNCKSIVGNDRFKIEVQNDGKIIFFTELDNCLMESSVKTSRQVFDMKCRFRNVECAQCHRHLGRQYCEVTDKFKQFYGLIGIAVSEISSTSMQVPRPTKGDASDSELEKRVKLLEDKINGMTQQIEDLACVCIDACKDRVGIKEAVANLLVLISKELGQDDEPNFQ</sequence>
<comment type="caution">
    <text evidence="6">The sequence shown here is derived from an EMBL/GenBank/DDBJ whole genome shotgun (WGS) entry which is preliminary data.</text>
</comment>
<protein>
    <recommendedName>
        <fullName evidence="5">Mis18 domain-containing protein</fullName>
    </recommendedName>
</protein>
<keyword evidence="4" id="KW-0175">Coiled coil</keyword>
<dbReference type="InterPro" id="IPR004910">
    <property type="entry name" value="Yippee/Mis18/Cereblon"/>
</dbReference>
<evidence type="ECO:0000256" key="2">
    <source>
        <dbReference type="ARBA" id="ARBA00022723"/>
    </source>
</evidence>
<feature type="domain" description="Mis18" evidence="5">
    <location>
        <begin position="29"/>
        <end position="126"/>
    </location>
</feature>
<organism evidence="6 7">
    <name type="scientific">Cloeon dipterum</name>
    <dbReference type="NCBI Taxonomy" id="197152"/>
    <lineage>
        <taxon>Eukaryota</taxon>
        <taxon>Metazoa</taxon>
        <taxon>Ecdysozoa</taxon>
        <taxon>Arthropoda</taxon>
        <taxon>Hexapoda</taxon>
        <taxon>Insecta</taxon>
        <taxon>Pterygota</taxon>
        <taxon>Palaeoptera</taxon>
        <taxon>Ephemeroptera</taxon>
        <taxon>Pisciforma</taxon>
        <taxon>Baetidae</taxon>
        <taxon>Cloeon</taxon>
    </lineage>
</organism>
<proteinExistence type="predicted"/>
<dbReference type="Gene3D" id="2.170.150.20">
    <property type="entry name" value="Peptide methionine sulfoxide reductase"/>
    <property type="match status" value="1"/>
</dbReference>
<name>A0A8S1BZE1_9INSE</name>
<dbReference type="EMBL" id="CADEPI010000007">
    <property type="protein sequence ID" value="CAB3362152.1"/>
    <property type="molecule type" value="Genomic_DNA"/>
</dbReference>
<dbReference type="InterPro" id="IPR034752">
    <property type="entry name" value="Mis18"/>
</dbReference>
<comment type="function">
    <text evidence="1">Required for recruitment of CENPA to centromeres and normal chromosome segregation during mitosis.</text>
</comment>
<keyword evidence="7" id="KW-1185">Reference proteome</keyword>
<evidence type="ECO:0000256" key="4">
    <source>
        <dbReference type="SAM" id="Coils"/>
    </source>
</evidence>
<dbReference type="PROSITE" id="PS51793">
    <property type="entry name" value="MIS18"/>
    <property type="match status" value="1"/>
</dbReference>
<reference evidence="6 7" key="1">
    <citation type="submission" date="2020-04" db="EMBL/GenBank/DDBJ databases">
        <authorList>
            <person name="Alioto T."/>
            <person name="Alioto T."/>
            <person name="Gomez Garrido J."/>
        </authorList>
    </citation>
    <scope>NUCLEOTIDE SEQUENCE [LARGE SCALE GENOMIC DNA]</scope>
</reference>
<evidence type="ECO:0000313" key="7">
    <source>
        <dbReference type="Proteomes" id="UP000494165"/>
    </source>
</evidence>
<keyword evidence="3" id="KW-0862">Zinc</keyword>
<dbReference type="GO" id="GO:0046872">
    <property type="term" value="F:metal ion binding"/>
    <property type="evidence" value="ECO:0007669"/>
    <property type="project" value="UniProtKB-KW"/>
</dbReference>
<keyword evidence="2" id="KW-0479">Metal-binding</keyword>
<evidence type="ECO:0000256" key="3">
    <source>
        <dbReference type="ARBA" id="ARBA00022833"/>
    </source>
</evidence>
<accession>A0A8S1BZE1</accession>
<dbReference type="Pfam" id="PF03226">
    <property type="entry name" value="Yippee-Mis18"/>
    <property type="match status" value="1"/>
</dbReference>
<dbReference type="AlphaFoldDB" id="A0A8S1BZE1"/>
<dbReference type="Proteomes" id="UP000494165">
    <property type="component" value="Unassembled WGS sequence"/>
</dbReference>
<evidence type="ECO:0000313" key="6">
    <source>
        <dbReference type="EMBL" id="CAB3362152.1"/>
    </source>
</evidence>
<evidence type="ECO:0000259" key="5">
    <source>
        <dbReference type="PROSITE" id="PS51793"/>
    </source>
</evidence>